<sequence>MHNNLPSGSVRPIRLSFDDERGIKEERDDDEDLRKPYKEVIKLLFSRRIIEFSALNHRTPTNLKIYDGSIDLDDYISRFMGAMNQGEWEMHVWCRMFQQTLDGPAKGWFDCMPNGCINNWTDLHKAFVERFEHWTKEMSYIPDVLIVMQISTFMSNSKFLKLARRFSDQVPKTVTKMMRRVDDFVKSEEAFKSIELPKGEHPKGGQGMQFIGSRPPRTTYRSGPPRVNSYNNNRRDHYQPYVPPRPQDQRFDNHRHENRMYDNQSQEVNRLRLDSLTKLPNEILAIKLHLQLPPCPPTIASPRKENLDIYSDYHVEKGHYTNDCFHLKRKIELEVKFRGGVLTHYTIMKFTVVWVSSMYNIILGRTGIRELRAVSSMRKKDKQKEKEEVKEQEHSGSDECEKVLVNPAFPDQPVTIDTQFFAECREQLIRLLKNNLDVFAWQPSDMVRVTIRLVKHALNVNNSMPHVSQKRRVLGAEKSRVNLNSACPKDYYLLSKIDLKIEAVMEYPFKCFLDAYKGYHQIQMSGDDEEKTTFYTDQGTYCYIKMPFRLKNAGATYQRLVDSAFQAQLGRNLEAYVDDMVIKSKTKRGIIMDITKTFDNLRKISIKLNPKKCSFSVGEGNFLGYMITSEGIRANPKKKSSGRHAIFKNLKRYAKPEREVSSLESLHFPVYRKSPPILQNIKKHYERNNEDYRWTKDAKSAFQELKKLILELPTLTTLDLKETLYVYLTASRGLRS</sequence>
<reference evidence="3" key="1">
    <citation type="journal article" date="2019" name="Sci. Rep.">
        <title>Draft genome of Tanacetum cinerariifolium, the natural source of mosquito coil.</title>
        <authorList>
            <person name="Yamashiro T."/>
            <person name="Shiraishi A."/>
            <person name="Satake H."/>
            <person name="Nakayama K."/>
        </authorList>
    </citation>
    <scope>NUCLEOTIDE SEQUENCE</scope>
</reference>
<feature type="region of interest" description="Disordered" evidence="1">
    <location>
        <begin position="197"/>
        <end position="248"/>
    </location>
</feature>
<dbReference type="InterPro" id="IPR000477">
    <property type="entry name" value="RT_dom"/>
</dbReference>
<evidence type="ECO:0000259" key="2">
    <source>
        <dbReference type="Pfam" id="PF00078"/>
    </source>
</evidence>
<evidence type="ECO:0000313" key="3">
    <source>
        <dbReference type="EMBL" id="GEU81940.1"/>
    </source>
</evidence>
<feature type="domain" description="Reverse transcriptase" evidence="2">
    <location>
        <begin position="509"/>
        <end position="627"/>
    </location>
</feature>
<dbReference type="Gene3D" id="3.30.70.270">
    <property type="match status" value="1"/>
</dbReference>
<dbReference type="InterPro" id="IPR043502">
    <property type="entry name" value="DNA/RNA_pol_sf"/>
</dbReference>
<protein>
    <recommendedName>
        <fullName evidence="2">Reverse transcriptase domain-containing protein</fullName>
    </recommendedName>
</protein>
<dbReference type="InterPro" id="IPR053134">
    <property type="entry name" value="RNA-dir_DNA_polymerase"/>
</dbReference>
<dbReference type="SUPFAM" id="SSF56672">
    <property type="entry name" value="DNA/RNA polymerases"/>
    <property type="match status" value="1"/>
</dbReference>
<dbReference type="Gene3D" id="3.10.10.10">
    <property type="entry name" value="HIV Type 1 Reverse Transcriptase, subunit A, domain 1"/>
    <property type="match status" value="1"/>
</dbReference>
<dbReference type="AlphaFoldDB" id="A0A6L2N746"/>
<dbReference type="EMBL" id="BKCJ010008383">
    <property type="protein sequence ID" value="GEU81940.1"/>
    <property type="molecule type" value="Genomic_DNA"/>
</dbReference>
<gene>
    <name evidence="3" type="ORF">Tci_053918</name>
</gene>
<dbReference type="InterPro" id="IPR043128">
    <property type="entry name" value="Rev_trsase/Diguanyl_cyclase"/>
</dbReference>
<name>A0A6L2N746_TANCI</name>
<dbReference type="CDD" id="cd01647">
    <property type="entry name" value="RT_LTR"/>
    <property type="match status" value="1"/>
</dbReference>
<accession>A0A6L2N746</accession>
<dbReference type="PANTHER" id="PTHR24559:SF444">
    <property type="entry name" value="REVERSE TRANSCRIPTASE DOMAIN-CONTAINING PROTEIN"/>
    <property type="match status" value="1"/>
</dbReference>
<feature type="region of interest" description="Disordered" evidence="1">
    <location>
        <begin position="376"/>
        <end position="398"/>
    </location>
</feature>
<proteinExistence type="predicted"/>
<dbReference type="Pfam" id="PF00078">
    <property type="entry name" value="RVT_1"/>
    <property type="match status" value="1"/>
</dbReference>
<organism evidence="3">
    <name type="scientific">Tanacetum cinerariifolium</name>
    <name type="common">Dalmatian daisy</name>
    <name type="synonym">Chrysanthemum cinerariifolium</name>
    <dbReference type="NCBI Taxonomy" id="118510"/>
    <lineage>
        <taxon>Eukaryota</taxon>
        <taxon>Viridiplantae</taxon>
        <taxon>Streptophyta</taxon>
        <taxon>Embryophyta</taxon>
        <taxon>Tracheophyta</taxon>
        <taxon>Spermatophyta</taxon>
        <taxon>Magnoliopsida</taxon>
        <taxon>eudicotyledons</taxon>
        <taxon>Gunneridae</taxon>
        <taxon>Pentapetalae</taxon>
        <taxon>asterids</taxon>
        <taxon>campanulids</taxon>
        <taxon>Asterales</taxon>
        <taxon>Asteraceae</taxon>
        <taxon>Asteroideae</taxon>
        <taxon>Anthemideae</taxon>
        <taxon>Anthemidinae</taxon>
        <taxon>Tanacetum</taxon>
    </lineage>
</organism>
<evidence type="ECO:0000256" key="1">
    <source>
        <dbReference type="SAM" id="MobiDB-lite"/>
    </source>
</evidence>
<dbReference type="PANTHER" id="PTHR24559">
    <property type="entry name" value="TRANSPOSON TY3-I GAG-POL POLYPROTEIN"/>
    <property type="match status" value="1"/>
</dbReference>
<comment type="caution">
    <text evidence="3">The sequence shown here is derived from an EMBL/GenBank/DDBJ whole genome shotgun (WGS) entry which is preliminary data.</text>
</comment>
<feature type="compositionally biased region" description="Basic and acidic residues" evidence="1">
    <location>
        <begin position="382"/>
        <end position="398"/>
    </location>
</feature>